<protein>
    <submittedName>
        <fullName evidence="2">Uncharacterized protein</fullName>
    </submittedName>
</protein>
<dbReference type="AlphaFoldDB" id="A0A6G0KCE7"/>
<gene>
    <name evidence="2" type="ORF">PF010_g21060</name>
</gene>
<sequence length="139" mass="14873">MTLRRWQQSREQTSNRCSLVRSTRHYETEPRLAYPSGCVNEREGGTERKGEAEPEGRAGAEDSGEAGASGTEREGSTEPRASNAIPSAATCWTTAAIRVSLLTGPTPPKHDVAPLATESPADVKSLLFGAVYQTLRDGA</sequence>
<evidence type="ECO:0000313" key="3">
    <source>
        <dbReference type="Proteomes" id="UP000488956"/>
    </source>
</evidence>
<feature type="compositionally biased region" description="Polar residues" evidence="1">
    <location>
        <begin position="1"/>
        <end position="21"/>
    </location>
</feature>
<organism evidence="2 3">
    <name type="scientific">Phytophthora fragariae</name>
    <dbReference type="NCBI Taxonomy" id="53985"/>
    <lineage>
        <taxon>Eukaryota</taxon>
        <taxon>Sar</taxon>
        <taxon>Stramenopiles</taxon>
        <taxon>Oomycota</taxon>
        <taxon>Peronosporomycetes</taxon>
        <taxon>Peronosporales</taxon>
        <taxon>Peronosporaceae</taxon>
        <taxon>Phytophthora</taxon>
    </lineage>
</organism>
<comment type="caution">
    <text evidence="2">The sequence shown here is derived from an EMBL/GenBank/DDBJ whole genome shotgun (WGS) entry which is preliminary data.</text>
</comment>
<feature type="region of interest" description="Disordered" evidence="1">
    <location>
        <begin position="1"/>
        <end position="87"/>
    </location>
</feature>
<feature type="compositionally biased region" description="Basic and acidic residues" evidence="1">
    <location>
        <begin position="40"/>
        <end position="60"/>
    </location>
</feature>
<accession>A0A6G0KCE7</accession>
<proteinExistence type="predicted"/>
<evidence type="ECO:0000256" key="1">
    <source>
        <dbReference type="SAM" id="MobiDB-lite"/>
    </source>
</evidence>
<name>A0A6G0KCE7_9STRA</name>
<dbReference type="Proteomes" id="UP000488956">
    <property type="component" value="Unassembled WGS sequence"/>
</dbReference>
<dbReference type="EMBL" id="QXFX01001853">
    <property type="protein sequence ID" value="KAE9083855.1"/>
    <property type="molecule type" value="Genomic_DNA"/>
</dbReference>
<reference evidence="2 3" key="1">
    <citation type="submission" date="2018-09" db="EMBL/GenBank/DDBJ databases">
        <title>Genomic investigation of the strawberry pathogen Phytophthora fragariae indicates pathogenicity is determined by transcriptional variation in three key races.</title>
        <authorList>
            <person name="Adams T.M."/>
            <person name="Armitage A.D."/>
            <person name="Sobczyk M.K."/>
            <person name="Bates H.J."/>
            <person name="Dunwell J.M."/>
            <person name="Nellist C.F."/>
            <person name="Harrison R.J."/>
        </authorList>
    </citation>
    <scope>NUCLEOTIDE SEQUENCE [LARGE SCALE GENOMIC DNA]</scope>
    <source>
        <strain evidence="2 3">ONT-3</strain>
    </source>
</reference>
<evidence type="ECO:0000313" key="2">
    <source>
        <dbReference type="EMBL" id="KAE9083855.1"/>
    </source>
</evidence>